<organism evidence="1">
    <name type="scientific">Streptomyces sp. R35</name>
    <dbReference type="NCBI Taxonomy" id="3238630"/>
    <lineage>
        <taxon>Bacteria</taxon>
        <taxon>Bacillati</taxon>
        <taxon>Actinomycetota</taxon>
        <taxon>Actinomycetes</taxon>
        <taxon>Kitasatosporales</taxon>
        <taxon>Streptomycetaceae</taxon>
        <taxon>Streptomyces</taxon>
    </lineage>
</organism>
<dbReference type="AlphaFoldDB" id="A0AB39S7Z9"/>
<name>A0AB39S7Z9_9ACTN</name>
<evidence type="ECO:0000313" key="1">
    <source>
        <dbReference type="EMBL" id="XDQ62363.1"/>
    </source>
</evidence>
<gene>
    <name evidence="1" type="ORF">AB5J50_16915</name>
</gene>
<accession>A0AB39S7Z9</accession>
<dbReference type="GO" id="GO:0003677">
    <property type="term" value="F:DNA binding"/>
    <property type="evidence" value="ECO:0007669"/>
    <property type="project" value="UniProtKB-KW"/>
</dbReference>
<protein>
    <submittedName>
        <fullName evidence="1">DNA-binding protein</fullName>
    </submittedName>
</protein>
<sequence length="81" mass="8411">MTAQEAGGQVSAGAMGLEELLSLPATVNVVTASRALGIGRDKAYELIRNGTFPVRTLALGGKTRVPTAELWKLLGVESTQA</sequence>
<dbReference type="RefSeq" id="WP_369258925.1">
    <property type="nucleotide sequence ID" value="NZ_CP163440.1"/>
</dbReference>
<dbReference type="EMBL" id="CP163440">
    <property type="protein sequence ID" value="XDQ62363.1"/>
    <property type="molecule type" value="Genomic_DNA"/>
</dbReference>
<keyword evidence="1" id="KW-0238">DNA-binding</keyword>
<reference evidence="1" key="1">
    <citation type="submission" date="2024-07" db="EMBL/GenBank/DDBJ databases">
        <authorList>
            <person name="Yu S.T."/>
        </authorList>
    </citation>
    <scope>NUCLEOTIDE SEQUENCE</scope>
    <source>
        <strain evidence="1">R35</strain>
    </source>
</reference>
<proteinExistence type="predicted"/>